<dbReference type="Gene3D" id="1.10.238.10">
    <property type="entry name" value="EF-hand"/>
    <property type="match status" value="1"/>
</dbReference>
<dbReference type="SUPFAM" id="SSF47473">
    <property type="entry name" value="EF-hand"/>
    <property type="match status" value="1"/>
</dbReference>
<dbReference type="EMBL" id="BAABIS010000001">
    <property type="protein sequence ID" value="GAA4834284.1"/>
    <property type="molecule type" value="Genomic_DNA"/>
</dbReference>
<evidence type="ECO:0000313" key="2">
    <source>
        <dbReference type="EMBL" id="GAA4834284.1"/>
    </source>
</evidence>
<gene>
    <name evidence="2" type="ORF">GCM10023235_06010</name>
</gene>
<dbReference type="CDD" id="cd00051">
    <property type="entry name" value="EFh"/>
    <property type="match status" value="1"/>
</dbReference>
<dbReference type="InterPro" id="IPR011992">
    <property type="entry name" value="EF-hand-dom_pair"/>
</dbReference>
<accession>A0ABP9D862</accession>
<dbReference type="PROSITE" id="PS50222">
    <property type="entry name" value="EF_HAND_2"/>
    <property type="match status" value="2"/>
</dbReference>
<dbReference type="PROSITE" id="PS00018">
    <property type="entry name" value="EF_HAND_1"/>
    <property type="match status" value="2"/>
</dbReference>
<organism evidence="2 3">
    <name type="scientific">Kitasatospora terrestris</name>
    <dbReference type="NCBI Taxonomy" id="258051"/>
    <lineage>
        <taxon>Bacteria</taxon>
        <taxon>Bacillati</taxon>
        <taxon>Actinomycetota</taxon>
        <taxon>Actinomycetes</taxon>
        <taxon>Kitasatosporales</taxon>
        <taxon>Streptomycetaceae</taxon>
        <taxon>Kitasatospora</taxon>
    </lineage>
</organism>
<feature type="domain" description="EF-hand" evidence="1">
    <location>
        <begin position="8"/>
        <end position="43"/>
    </location>
</feature>
<dbReference type="InterPro" id="IPR018247">
    <property type="entry name" value="EF_Hand_1_Ca_BS"/>
</dbReference>
<feature type="domain" description="EF-hand" evidence="1">
    <location>
        <begin position="132"/>
        <end position="167"/>
    </location>
</feature>
<name>A0ABP9D862_9ACTN</name>
<dbReference type="Pfam" id="PF13499">
    <property type="entry name" value="EF-hand_7"/>
    <property type="match status" value="1"/>
</dbReference>
<reference evidence="3" key="1">
    <citation type="journal article" date="2019" name="Int. J. Syst. Evol. Microbiol.">
        <title>The Global Catalogue of Microorganisms (GCM) 10K type strain sequencing project: providing services to taxonomists for standard genome sequencing and annotation.</title>
        <authorList>
            <consortium name="The Broad Institute Genomics Platform"/>
            <consortium name="The Broad Institute Genome Sequencing Center for Infectious Disease"/>
            <person name="Wu L."/>
            <person name="Ma J."/>
        </authorList>
    </citation>
    <scope>NUCLEOTIDE SEQUENCE [LARGE SCALE GENOMIC DNA]</scope>
    <source>
        <strain evidence="3">JCM 13006</strain>
    </source>
</reference>
<dbReference type="SMART" id="SM00054">
    <property type="entry name" value="EFh"/>
    <property type="match status" value="3"/>
</dbReference>
<dbReference type="Proteomes" id="UP001501752">
    <property type="component" value="Unassembled WGS sequence"/>
</dbReference>
<dbReference type="InterPro" id="IPR002048">
    <property type="entry name" value="EF_hand_dom"/>
</dbReference>
<comment type="caution">
    <text evidence="2">The sequence shown here is derived from an EMBL/GenBank/DDBJ whole genome shotgun (WGS) entry which is preliminary data.</text>
</comment>
<protein>
    <submittedName>
        <fullName evidence="2">EF-hand domain-containing protein</fullName>
    </submittedName>
</protein>
<proteinExistence type="predicted"/>
<evidence type="ECO:0000259" key="1">
    <source>
        <dbReference type="PROSITE" id="PS50222"/>
    </source>
</evidence>
<sequence length="183" mass="20802">MATATTDPITIKLDQLFAATDTDGDGYVDWSDYQRLVDRYLTGYKIDKSDRRAQALLISYQMQWAELLRHADGANRLSKEQYHFASRAASVDTSRFNMVEGVPHAIFDIMDTDGDNTISKAEFKQYLDVWNITDPGAMDTFAKLDTDGDGVISRQEFIRAVREFFYSQDLEAPGSLIYGRLSR</sequence>
<dbReference type="Pfam" id="PF13202">
    <property type="entry name" value="EF-hand_5"/>
    <property type="match status" value="1"/>
</dbReference>
<evidence type="ECO:0000313" key="3">
    <source>
        <dbReference type="Proteomes" id="UP001501752"/>
    </source>
</evidence>
<dbReference type="RefSeq" id="WP_345695172.1">
    <property type="nucleotide sequence ID" value="NZ_BAABIS010000001.1"/>
</dbReference>
<keyword evidence="3" id="KW-1185">Reference proteome</keyword>